<dbReference type="Gene3D" id="2.60.40.420">
    <property type="entry name" value="Cupredoxins - blue copper proteins"/>
    <property type="match status" value="3"/>
</dbReference>
<dbReference type="InterPro" id="IPR011707">
    <property type="entry name" value="Cu-oxidase-like_N"/>
</dbReference>
<keyword evidence="4" id="KW-0732">Signal</keyword>
<dbReference type="PROSITE" id="PS00080">
    <property type="entry name" value="MULTICOPPER_OXIDASE2"/>
    <property type="match status" value="1"/>
</dbReference>
<dbReference type="GO" id="GO:0042597">
    <property type="term" value="C:periplasmic space"/>
    <property type="evidence" value="ECO:0007669"/>
    <property type="project" value="InterPro"/>
</dbReference>
<dbReference type="InterPro" id="IPR034282">
    <property type="entry name" value="CuRO_2_CopA"/>
</dbReference>
<dbReference type="InterPro" id="IPR006311">
    <property type="entry name" value="TAT_signal"/>
</dbReference>
<dbReference type="SUPFAM" id="SSF49503">
    <property type="entry name" value="Cupredoxins"/>
    <property type="match status" value="3"/>
</dbReference>
<dbReference type="RefSeq" id="WP_129227632.1">
    <property type="nucleotide sequence ID" value="NZ_QYBB01000015.1"/>
</dbReference>
<dbReference type="GO" id="GO:0016491">
    <property type="term" value="F:oxidoreductase activity"/>
    <property type="evidence" value="ECO:0007669"/>
    <property type="project" value="UniProtKB-KW"/>
</dbReference>
<evidence type="ECO:0000313" key="8">
    <source>
        <dbReference type="EMBL" id="RYC31349.1"/>
    </source>
</evidence>
<dbReference type="PANTHER" id="PTHR11709:SF394">
    <property type="entry name" value="FI03373P-RELATED"/>
    <property type="match status" value="1"/>
</dbReference>
<feature type="domain" description="Plastocyanin-like" evidence="6">
    <location>
        <begin position="482"/>
        <end position="601"/>
    </location>
</feature>
<keyword evidence="9" id="KW-1185">Reference proteome</keyword>
<dbReference type="NCBIfam" id="TIGR01480">
    <property type="entry name" value="copper_res_A"/>
    <property type="match status" value="1"/>
</dbReference>
<feature type="domain" description="Plastocyanin-like" evidence="7">
    <location>
        <begin position="62"/>
        <end position="169"/>
    </location>
</feature>
<evidence type="ECO:0000256" key="2">
    <source>
        <dbReference type="ARBA" id="ARBA00023002"/>
    </source>
</evidence>
<reference evidence="8 9" key="1">
    <citation type="submission" date="2018-12" db="EMBL/GenBank/DDBJ databases">
        <authorList>
            <person name="Grouzdev D.S."/>
            <person name="Krutkina M.S."/>
        </authorList>
    </citation>
    <scope>NUCLEOTIDE SEQUENCE [LARGE SCALE GENOMIC DNA]</scope>
    <source>
        <strain evidence="8 9">RmlP026</strain>
    </source>
</reference>
<reference evidence="8 9" key="2">
    <citation type="submission" date="2019-02" db="EMBL/GenBank/DDBJ databases">
        <title>'Lichenibacterium ramalinii' gen. nov. sp. nov., 'Lichenibacterium minor' gen. nov. sp. nov.</title>
        <authorList>
            <person name="Pankratov T."/>
        </authorList>
    </citation>
    <scope>NUCLEOTIDE SEQUENCE [LARGE SCALE GENOMIC DNA]</scope>
    <source>
        <strain evidence="8 9">RmlP026</strain>
    </source>
</reference>
<dbReference type="OrthoDB" id="9757546at2"/>
<keyword evidence="2" id="KW-0560">Oxidoreductase</keyword>
<comment type="caution">
    <text evidence="8">The sequence shown here is derived from an EMBL/GenBank/DDBJ whole genome shotgun (WGS) entry which is preliminary data.</text>
</comment>
<dbReference type="PROSITE" id="PS51318">
    <property type="entry name" value="TAT"/>
    <property type="match status" value="1"/>
</dbReference>
<gene>
    <name evidence="8" type="ORF">D3273_14645</name>
</gene>
<name>A0A4Q2U478_9HYPH</name>
<proteinExistence type="predicted"/>
<dbReference type="InterPro" id="IPR033138">
    <property type="entry name" value="Cu_oxidase_CS"/>
</dbReference>
<dbReference type="InterPro" id="IPR001117">
    <property type="entry name" value="Cu-oxidase_2nd"/>
</dbReference>
<organism evidence="8 9">
    <name type="scientific">Lichenibacterium minor</name>
    <dbReference type="NCBI Taxonomy" id="2316528"/>
    <lineage>
        <taxon>Bacteria</taxon>
        <taxon>Pseudomonadati</taxon>
        <taxon>Pseudomonadota</taxon>
        <taxon>Alphaproteobacteria</taxon>
        <taxon>Hyphomicrobiales</taxon>
        <taxon>Lichenihabitantaceae</taxon>
        <taxon>Lichenibacterium</taxon>
    </lineage>
</organism>
<sequence length="604" mass="66769">MHRNARRPGPTLTRRRFVAGLGAAAAASLLGPRAARAAYALKSPGEATVPVTTAYDLVVARGTTDVSGAVTAANTINGGTPGPTLRWREGSVVTLNVRNEMPEVTGLHWHGIILPNDMDGVPGLEFAGIAPGESYQYRFPVLQSGTYWYHSHMGYQEQKGLYGALIIDPAGRDFVEVDRDYVVMLSDWTDEDPEDIQNKTKYQSDYYNFGKRTVTSFFADVERSGLAPVMKERFHENGSRMDPSGLEAPSGDTYTYLMNGLPPDRNWTALFRPGERVRLRFINASAATYYDVRIPGLDMRVVNVHGNDVVPVAVDQFRIGVAETYDVVVRPTADRAFTIYAEDLGRSGFARGTLAPRDGMQAEIPAHDPRPLRSMADMGMQGMMGKDQIGASYPDGSRIGGIMGERSAEVTGKRNLGKLAGRQPVAKLPDGVALDDTGVEVQMAPKTITDRTRTPGDGLNFLPRRELSFSDLRSVLPAVDDRPPTRTITLKLTGNMQRMIWGFDGKKYTEVAPIDVTVGERFRLVMINETMMTHPIHLHGMWMELENGQGRHRPYLHTLSVQPSERLSALVTPVATGQWPLHCHILYHFEAGMFRTVRVLPREA</sequence>
<dbReference type="Pfam" id="PF07732">
    <property type="entry name" value="Cu-oxidase_3"/>
    <property type="match status" value="1"/>
</dbReference>
<evidence type="ECO:0000256" key="4">
    <source>
        <dbReference type="SAM" id="SignalP"/>
    </source>
</evidence>
<dbReference type="Proteomes" id="UP000290759">
    <property type="component" value="Unassembled WGS sequence"/>
</dbReference>
<dbReference type="GO" id="GO:0005507">
    <property type="term" value="F:copper ion binding"/>
    <property type="evidence" value="ECO:0007669"/>
    <property type="project" value="InterPro"/>
</dbReference>
<evidence type="ECO:0000313" key="9">
    <source>
        <dbReference type="Proteomes" id="UP000290759"/>
    </source>
</evidence>
<dbReference type="PROSITE" id="PS00079">
    <property type="entry name" value="MULTICOPPER_OXIDASE1"/>
    <property type="match status" value="2"/>
</dbReference>
<dbReference type="InterPro" id="IPR008972">
    <property type="entry name" value="Cupredoxin"/>
</dbReference>
<dbReference type="CDD" id="cd13874">
    <property type="entry name" value="CuRO_2_CopA"/>
    <property type="match status" value="1"/>
</dbReference>
<dbReference type="InterPro" id="IPR045087">
    <property type="entry name" value="Cu-oxidase_fam"/>
</dbReference>
<dbReference type="PANTHER" id="PTHR11709">
    <property type="entry name" value="MULTI-COPPER OXIDASE"/>
    <property type="match status" value="1"/>
</dbReference>
<dbReference type="Pfam" id="PF00394">
    <property type="entry name" value="Cu-oxidase"/>
    <property type="match status" value="1"/>
</dbReference>
<feature type="signal peptide" evidence="4">
    <location>
        <begin position="1"/>
        <end position="37"/>
    </location>
</feature>
<evidence type="ECO:0000256" key="3">
    <source>
        <dbReference type="ARBA" id="ARBA00023008"/>
    </source>
</evidence>
<evidence type="ECO:0000259" key="5">
    <source>
        <dbReference type="Pfam" id="PF00394"/>
    </source>
</evidence>
<dbReference type="InterPro" id="IPR034279">
    <property type="entry name" value="CuRO_3_CopA"/>
</dbReference>
<dbReference type="InterPro" id="IPR011706">
    <property type="entry name" value="Cu-oxidase_C"/>
</dbReference>
<protein>
    <submittedName>
        <fullName evidence="8">Copper resistance system multicopper oxidase</fullName>
    </submittedName>
</protein>
<dbReference type="AlphaFoldDB" id="A0A4Q2U478"/>
<keyword evidence="3" id="KW-0186">Copper</keyword>
<evidence type="ECO:0000256" key="1">
    <source>
        <dbReference type="ARBA" id="ARBA00022723"/>
    </source>
</evidence>
<evidence type="ECO:0000259" key="7">
    <source>
        <dbReference type="Pfam" id="PF07732"/>
    </source>
</evidence>
<keyword evidence="1" id="KW-0479">Metal-binding</keyword>
<evidence type="ECO:0000259" key="6">
    <source>
        <dbReference type="Pfam" id="PF07731"/>
    </source>
</evidence>
<dbReference type="EMBL" id="QYBB01000015">
    <property type="protein sequence ID" value="RYC31349.1"/>
    <property type="molecule type" value="Genomic_DNA"/>
</dbReference>
<dbReference type="InterPro" id="IPR002355">
    <property type="entry name" value="Cu_oxidase_Cu_BS"/>
</dbReference>
<accession>A0A4Q2U478</accession>
<dbReference type="Pfam" id="PF07731">
    <property type="entry name" value="Cu-oxidase_2"/>
    <property type="match status" value="1"/>
</dbReference>
<dbReference type="InterPro" id="IPR006376">
    <property type="entry name" value="Cu-R_CopA"/>
</dbReference>
<feature type="chain" id="PRO_5020419539" evidence="4">
    <location>
        <begin position="38"/>
        <end position="604"/>
    </location>
</feature>
<dbReference type="CDD" id="cd13896">
    <property type="entry name" value="CuRO_3_CopA"/>
    <property type="match status" value="1"/>
</dbReference>
<feature type="domain" description="Plastocyanin-like" evidence="5">
    <location>
        <begin position="180"/>
        <end position="346"/>
    </location>
</feature>